<protein>
    <submittedName>
        <fullName evidence="1">Uncharacterized protein</fullName>
    </submittedName>
</protein>
<keyword evidence="2" id="KW-1185">Reference proteome</keyword>
<gene>
    <name evidence="1" type="ORF">AVEN_31782_1</name>
</gene>
<reference evidence="1 2" key="1">
    <citation type="journal article" date="2019" name="Sci. Rep.">
        <title>Orb-weaving spider Araneus ventricosus genome elucidates the spidroin gene catalogue.</title>
        <authorList>
            <person name="Kono N."/>
            <person name="Nakamura H."/>
            <person name="Ohtoshi R."/>
            <person name="Moran D.A.P."/>
            <person name="Shinohara A."/>
            <person name="Yoshida Y."/>
            <person name="Fujiwara M."/>
            <person name="Mori M."/>
            <person name="Tomita M."/>
            <person name="Arakawa K."/>
        </authorList>
    </citation>
    <scope>NUCLEOTIDE SEQUENCE [LARGE SCALE GENOMIC DNA]</scope>
</reference>
<evidence type="ECO:0000313" key="2">
    <source>
        <dbReference type="Proteomes" id="UP000499080"/>
    </source>
</evidence>
<sequence length="77" mass="8119">MVPTVLCYLISTSSTIYSFGGQSSAPPIATWGGMPIFTPVPVFTPVPLWDKAAYSSSDLPKVLVLELPSDCTLGIGE</sequence>
<accession>A0A4Y2JSU8</accession>
<dbReference type="EMBL" id="BGPR01003833">
    <property type="protein sequence ID" value="GBM92947.1"/>
    <property type="molecule type" value="Genomic_DNA"/>
</dbReference>
<name>A0A4Y2JSU8_ARAVE</name>
<organism evidence="1 2">
    <name type="scientific">Araneus ventricosus</name>
    <name type="common">Orbweaver spider</name>
    <name type="synonym">Epeira ventricosa</name>
    <dbReference type="NCBI Taxonomy" id="182803"/>
    <lineage>
        <taxon>Eukaryota</taxon>
        <taxon>Metazoa</taxon>
        <taxon>Ecdysozoa</taxon>
        <taxon>Arthropoda</taxon>
        <taxon>Chelicerata</taxon>
        <taxon>Arachnida</taxon>
        <taxon>Araneae</taxon>
        <taxon>Araneomorphae</taxon>
        <taxon>Entelegynae</taxon>
        <taxon>Araneoidea</taxon>
        <taxon>Araneidae</taxon>
        <taxon>Araneus</taxon>
    </lineage>
</organism>
<comment type="caution">
    <text evidence="1">The sequence shown here is derived from an EMBL/GenBank/DDBJ whole genome shotgun (WGS) entry which is preliminary data.</text>
</comment>
<dbReference type="AlphaFoldDB" id="A0A4Y2JSU8"/>
<proteinExistence type="predicted"/>
<dbReference type="Proteomes" id="UP000499080">
    <property type="component" value="Unassembled WGS sequence"/>
</dbReference>
<evidence type="ECO:0000313" key="1">
    <source>
        <dbReference type="EMBL" id="GBM92947.1"/>
    </source>
</evidence>